<keyword evidence="2" id="KW-0472">Membrane</keyword>
<accession>A0AAN9AHJ6</accession>
<feature type="transmembrane region" description="Helical" evidence="2">
    <location>
        <begin position="239"/>
        <end position="261"/>
    </location>
</feature>
<feature type="coiled-coil region" evidence="1">
    <location>
        <begin position="88"/>
        <end position="155"/>
    </location>
</feature>
<protein>
    <submittedName>
        <fullName evidence="4">Uncharacterized protein</fullName>
    </submittedName>
</protein>
<feature type="signal peptide" evidence="3">
    <location>
        <begin position="1"/>
        <end position="28"/>
    </location>
</feature>
<evidence type="ECO:0000256" key="1">
    <source>
        <dbReference type="SAM" id="Coils"/>
    </source>
</evidence>
<proteinExistence type="predicted"/>
<gene>
    <name evidence="4" type="ORF">SK128_007233</name>
</gene>
<keyword evidence="2" id="KW-0812">Transmembrane</keyword>
<reference evidence="4 5" key="1">
    <citation type="submission" date="2023-11" db="EMBL/GenBank/DDBJ databases">
        <title>Halocaridina rubra genome assembly.</title>
        <authorList>
            <person name="Smith C."/>
        </authorList>
    </citation>
    <scope>NUCLEOTIDE SEQUENCE [LARGE SCALE GENOMIC DNA]</scope>
    <source>
        <strain evidence="4">EP-1</strain>
        <tissue evidence="4">Whole</tissue>
    </source>
</reference>
<sequence>MKSIHIMAGYKAIFIMILISAQSHLVWSSDQRHPRGNFLSSEKLQETVQSLLMAERNQSSGEILQDLKDIESEGILRKDIKTKILEKKSEILDQKRQIEEDIQRLAHRKRYLRENEENYWIHFNDFTLKEYIYLYEKTKSKILEYKIQIKEIDDRNRWSFLAKRKEGMGVQAMVLEKQAIALANGKKILKETLSMSQQQYNCSLTVSVISTQGVLKKISERVYSDVAIKCGGITLTYSLLWGCIAVSLFFFIIILLVLISLDTKSPPYDRRK</sequence>
<keyword evidence="5" id="KW-1185">Reference proteome</keyword>
<evidence type="ECO:0000313" key="4">
    <source>
        <dbReference type="EMBL" id="KAK7087060.1"/>
    </source>
</evidence>
<evidence type="ECO:0000313" key="5">
    <source>
        <dbReference type="Proteomes" id="UP001381693"/>
    </source>
</evidence>
<keyword evidence="2" id="KW-1133">Transmembrane helix</keyword>
<keyword evidence="1" id="KW-0175">Coiled coil</keyword>
<feature type="chain" id="PRO_5042823944" evidence="3">
    <location>
        <begin position="29"/>
        <end position="272"/>
    </location>
</feature>
<name>A0AAN9AHJ6_HALRR</name>
<dbReference type="Proteomes" id="UP001381693">
    <property type="component" value="Unassembled WGS sequence"/>
</dbReference>
<evidence type="ECO:0000256" key="3">
    <source>
        <dbReference type="SAM" id="SignalP"/>
    </source>
</evidence>
<organism evidence="4 5">
    <name type="scientific">Halocaridina rubra</name>
    <name type="common">Hawaiian red shrimp</name>
    <dbReference type="NCBI Taxonomy" id="373956"/>
    <lineage>
        <taxon>Eukaryota</taxon>
        <taxon>Metazoa</taxon>
        <taxon>Ecdysozoa</taxon>
        <taxon>Arthropoda</taxon>
        <taxon>Crustacea</taxon>
        <taxon>Multicrustacea</taxon>
        <taxon>Malacostraca</taxon>
        <taxon>Eumalacostraca</taxon>
        <taxon>Eucarida</taxon>
        <taxon>Decapoda</taxon>
        <taxon>Pleocyemata</taxon>
        <taxon>Caridea</taxon>
        <taxon>Atyoidea</taxon>
        <taxon>Atyidae</taxon>
        <taxon>Halocaridina</taxon>
    </lineage>
</organism>
<evidence type="ECO:0000256" key="2">
    <source>
        <dbReference type="SAM" id="Phobius"/>
    </source>
</evidence>
<comment type="caution">
    <text evidence="4">The sequence shown here is derived from an EMBL/GenBank/DDBJ whole genome shotgun (WGS) entry which is preliminary data.</text>
</comment>
<dbReference type="AlphaFoldDB" id="A0AAN9AHJ6"/>
<dbReference type="EMBL" id="JAXCGZ010000012">
    <property type="protein sequence ID" value="KAK7087060.1"/>
    <property type="molecule type" value="Genomic_DNA"/>
</dbReference>
<keyword evidence="3" id="KW-0732">Signal</keyword>